<name>A0A7Z0VM55_9GAMM</name>
<dbReference type="InterPro" id="IPR000792">
    <property type="entry name" value="Tscrpt_reg_LuxR_C"/>
</dbReference>
<feature type="modified residue" description="4-aspartylphosphate" evidence="5">
    <location>
        <position position="58"/>
    </location>
</feature>
<dbReference type="SUPFAM" id="SSF52172">
    <property type="entry name" value="CheY-like"/>
    <property type="match status" value="1"/>
</dbReference>
<dbReference type="SMART" id="SM00421">
    <property type="entry name" value="HTH_LUXR"/>
    <property type="match status" value="1"/>
</dbReference>
<dbReference type="PANTHER" id="PTHR43214:SF41">
    <property type="entry name" value="NITRATE_NITRITE RESPONSE REGULATOR PROTEIN NARP"/>
    <property type="match status" value="1"/>
</dbReference>
<dbReference type="InterPro" id="IPR011006">
    <property type="entry name" value="CheY-like_superfamily"/>
</dbReference>
<dbReference type="AlphaFoldDB" id="A0A7Z0VM55"/>
<dbReference type="RefSeq" id="WP_069123542.1">
    <property type="nucleotide sequence ID" value="NZ_MARB01000007.1"/>
</dbReference>
<accession>A0A7Z0VM55</accession>
<dbReference type="EMBL" id="MARB01000007">
    <property type="protein sequence ID" value="ODJ88217.1"/>
    <property type="molecule type" value="Genomic_DNA"/>
</dbReference>
<reference evidence="8 9" key="1">
    <citation type="submission" date="2016-06" db="EMBL/GenBank/DDBJ databases">
        <title>Genome sequence of endosymbiont of Candidatus Endolucinida thiodiazotropha.</title>
        <authorList>
            <person name="Poehlein A."/>
            <person name="Koenig S."/>
            <person name="Heiden S.E."/>
            <person name="Thuermer A."/>
            <person name="Voget S."/>
            <person name="Daniel R."/>
            <person name="Markert S."/>
            <person name="Gros O."/>
            <person name="Schweder T."/>
        </authorList>
    </citation>
    <scope>NUCLEOTIDE SEQUENCE [LARGE SCALE GENOMIC DNA]</scope>
    <source>
        <strain evidence="8 9">COS</strain>
    </source>
</reference>
<dbReference type="Pfam" id="PF00196">
    <property type="entry name" value="GerE"/>
    <property type="match status" value="1"/>
</dbReference>
<dbReference type="OrthoDB" id="9796655at2"/>
<dbReference type="InterPro" id="IPR058245">
    <property type="entry name" value="NreC/VraR/RcsB-like_REC"/>
</dbReference>
<dbReference type="Proteomes" id="UP000094769">
    <property type="component" value="Unassembled WGS sequence"/>
</dbReference>
<organism evidence="8 9">
    <name type="scientific">Candidatus Thiodiazotropha endolucinida</name>
    <dbReference type="NCBI Taxonomy" id="1655433"/>
    <lineage>
        <taxon>Bacteria</taxon>
        <taxon>Pseudomonadati</taxon>
        <taxon>Pseudomonadota</taxon>
        <taxon>Gammaproteobacteria</taxon>
        <taxon>Chromatiales</taxon>
        <taxon>Sedimenticolaceae</taxon>
        <taxon>Candidatus Thiodiazotropha</taxon>
    </lineage>
</organism>
<dbReference type="InterPro" id="IPR001789">
    <property type="entry name" value="Sig_transdc_resp-reg_receiver"/>
</dbReference>
<comment type="caution">
    <text evidence="8">The sequence shown here is derived from an EMBL/GenBank/DDBJ whole genome shotgun (WGS) entry which is preliminary data.</text>
</comment>
<dbReference type="SMART" id="SM00448">
    <property type="entry name" value="REC"/>
    <property type="match status" value="1"/>
</dbReference>
<dbReference type="Pfam" id="PF00072">
    <property type="entry name" value="Response_reg"/>
    <property type="match status" value="1"/>
</dbReference>
<dbReference type="GO" id="GO:0006355">
    <property type="term" value="P:regulation of DNA-templated transcription"/>
    <property type="evidence" value="ECO:0007669"/>
    <property type="project" value="InterPro"/>
</dbReference>
<dbReference type="PRINTS" id="PR00038">
    <property type="entry name" value="HTHLUXR"/>
</dbReference>
<dbReference type="PROSITE" id="PS50110">
    <property type="entry name" value="RESPONSE_REGULATORY"/>
    <property type="match status" value="1"/>
</dbReference>
<dbReference type="InterPro" id="IPR016032">
    <property type="entry name" value="Sig_transdc_resp-reg_C-effctor"/>
</dbReference>
<dbReference type="PROSITE" id="PS50043">
    <property type="entry name" value="HTH_LUXR_2"/>
    <property type="match status" value="1"/>
</dbReference>
<evidence type="ECO:0000259" key="7">
    <source>
        <dbReference type="PROSITE" id="PS50110"/>
    </source>
</evidence>
<feature type="domain" description="Response regulatory" evidence="7">
    <location>
        <begin position="7"/>
        <end position="123"/>
    </location>
</feature>
<evidence type="ECO:0000256" key="1">
    <source>
        <dbReference type="ARBA" id="ARBA00022553"/>
    </source>
</evidence>
<dbReference type="Gene3D" id="3.40.50.2300">
    <property type="match status" value="1"/>
</dbReference>
<keyword evidence="9" id="KW-1185">Reference proteome</keyword>
<dbReference type="SUPFAM" id="SSF46894">
    <property type="entry name" value="C-terminal effector domain of the bipartite response regulators"/>
    <property type="match status" value="1"/>
</dbReference>
<dbReference type="GO" id="GO:0000160">
    <property type="term" value="P:phosphorelay signal transduction system"/>
    <property type="evidence" value="ECO:0007669"/>
    <property type="project" value="InterPro"/>
</dbReference>
<dbReference type="CDD" id="cd17535">
    <property type="entry name" value="REC_NarL-like"/>
    <property type="match status" value="1"/>
</dbReference>
<evidence type="ECO:0000259" key="6">
    <source>
        <dbReference type="PROSITE" id="PS50043"/>
    </source>
</evidence>
<dbReference type="GO" id="GO:0003677">
    <property type="term" value="F:DNA binding"/>
    <property type="evidence" value="ECO:0007669"/>
    <property type="project" value="UniProtKB-KW"/>
</dbReference>
<dbReference type="CDD" id="cd06170">
    <property type="entry name" value="LuxR_C_like"/>
    <property type="match status" value="1"/>
</dbReference>
<gene>
    <name evidence="8" type="primary">nreC</name>
    <name evidence="8" type="ORF">CODIS_16300</name>
</gene>
<sequence length="220" mass="24615">MNTDNKTIVIAEDHNILRAGLKALLTSNPQFDVVGEADNGRDAIRRVIELKPDLVIMDLNMPGLNGMDAIREIKERMPDIKTLVLTVHNEEEYVLASLKAGANGYVLKDATQNELMTAAERVLNGKTYLSAEITEKVVNSYLNTNNISQEPVTRWDTVTQRERQILKLIAEGHTNKSMAEYLCISVKTVEKHRANLMKKLDLHSVSALTTYALDKGIISR</sequence>
<protein>
    <submittedName>
        <fullName evidence="8">Oxygen regulatory protein NreC</fullName>
    </submittedName>
</protein>
<keyword evidence="1 5" id="KW-0597">Phosphoprotein</keyword>
<keyword evidence="2" id="KW-0805">Transcription regulation</keyword>
<evidence type="ECO:0000313" key="8">
    <source>
        <dbReference type="EMBL" id="ODJ88217.1"/>
    </source>
</evidence>
<feature type="domain" description="HTH luxR-type" evidence="6">
    <location>
        <begin position="151"/>
        <end position="216"/>
    </location>
</feature>
<proteinExistence type="predicted"/>
<evidence type="ECO:0000256" key="3">
    <source>
        <dbReference type="ARBA" id="ARBA00023125"/>
    </source>
</evidence>
<evidence type="ECO:0000256" key="2">
    <source>
        <dbReference type="ARBA" id="ARBA00023015"/>
    </source>
</evidence>
<dbReference type="InterPro" id="IPR039420">
    <property type="entry name" value="WalR-like"/>
</dbReference>
<keyword evidence="3" id="KW-0238">DNA-binding</keyword>
<evidence type="ECO:0000313" key="9">
    <source>
        <dbReference type="Proteomes" id="UP000094769"/>
    </source>
</evidence>
<keyword evidence="4" id="KW-0804">Transcription</keyword>
<evidence type="ECO:0000256" key="4">
    <source>
        <dbReference type="ARBA" id="ARBA00023163"/>
    </source>
</evidence>
<dbReference type="PANTHER" id="PTHR43214">
    <property type="entry name" value="TWO-COMPONENT RESPONSE REGULATOR"/>
    <property type="match status" value="1"/>
</dbReference>
<evidence type="ECO:0000256" key="5">
    <source>
        <dbReference type="PROSITE-ProRule" id="PRU00169"/>
    </source>
</evidence>